<dbReference type="SUPFAM" id="SSF52540">
    <property type="entry name" value="P-loop containing nucleoside triphosphate hydrolases"/>
    <property type="match status" value="1"/>
</dbReference>
<dbReference type="EMBL" id="ML119378">
    <property type="protein sequence ID" value="RPB06396.1"/>
    <property type="molecule type" value="Genomic_DNA"/>
</dbReference>
<dbReference type="Proteomes" id="UP000277580">
    <property type="component" value="Unassembled WGS sequence"/>
</dbReference>
<dbReference type="InterPro" id="IPR007111">
    <property type="entry name" value="NACHT_NTPase"/>
</dbReference>
<evidence type="ECO:0000313" key="5">
    <source>
        <dbReference type="EMBL" id="RPB06396.1"/>
    </source>
</evidence>
<dbReference type="Pfam" id="PF22939">
    <property type="entry name" value="WHD_GPIID"/>
    <property type="match status" value="1"/>
</dbReference>
<dbReference type="PROSITE" id="PS50297">
    <property type="entry name" value="ANK_REP_REGION"/>
    <property type="match status" value="1"/>
</dbReference>
<dbReference type="Pfam" id="PF12796">
    <property type="entry name" value="Ank_2"/>
    <property type="match status" value="1"/>
</dbReference>
<evidence type="ECO:0000313" key="6">
    <source>
        <dbReference type="Proteomes" id="UP000277580"/>
    </source>
</evidence>
<dbReference type="InterPro" id="IPR002110">
    <property type="entry name" value="Ankyrin_rpt"/>
</dbReference>
<proteinExistence type="predicted"/>
<dbReference type="InParanoid" id="A0A3N4K785"/>
<feature type="domain" description="NACHT" evidence="4">
    <location>
        <begin position="490"/>
        <end position="634"/>
    </location>
</feature>
<keyword evidence="6" id="KW-1185">Reference proteome</keyword>
<dbReference type="Gene3D" id="3.40.50.1820">
    <property type="entry name" value="alpha/beta hydrolase"/>
    <property type="match status" value="1"/>
</dbReference>
<reference evidence="5 6" key="1">
    <citation type="journal article" date="2018" name="Nat. Ecol. Evol.">
        <title>Pezizomycetes genomes reveal the molecular basis of ectomycorrhizal truffle lifestyle.</title>
        <authorList>
            <person name="Murat C."/>
            <person name="Payen T."/>
            <person name="Noel B."/>
            <person name="Kuo A."/>
            <person name="Morin E."/>
            <person name="Chen J."/>
            <person name="Kohler A."/>
            <person name="Krizsan K."/>
            <person name="Balestrini R."/>
            <person name="Da Silva C."/>
            <person name="Montanini B."/>
            <person name="Hainaut M."/>
            <person name="Levati E."/>
            <person name="Barry K.W."/>
            <person name="Belfiori B."/>
            <person name="Cichocki N."/>
            <person name="Clum A."/>
            <person name="Dockter R.B."/>
            <person name="Fauchery L."/>
            <person name="Guy J."/>
            <person name="Iotti M."/>
            <person name="Le Tacon F."/>
            <person name="Lindquist E.A."/>
            <person name="Lipzen A."/>
            <person name="Malagnac F."/>
            <person name="Mello A."/>
            <person name="Molinier V."/>
            <person name="Miyauchi S."/>
            <person name="Poulain J."/>
            <person name="Riccioni C."/>
            <person name="Rubini A."/>
            <person name="Sitrit Y."/>
            <person name="Splivallo R."/>
            <person name="Traeger S."/>
            <person name="Wang M."/>
            <person name="Zifcakova L."/>
            <person name="Wipf D."/>
            <person name="Zambonelli A."/>
            <person name="Paolocci F."/>
            <person name="Nowrousian M."/>
            <person name="Ottonello S."/>
            <person name="Baldrian P."/>
            <person name="Spatafora J.W."/>
            <person name="Henrissat B."/>
            <person name="Nagy L.G."/>
            <person name="Aury J.M."/>
            <person name="Wincker P."/>
            <person name="Grigoriev I.V."/>
            <person name="Bonfante P."/>
            <person name="Martin F.M."/>
        </authorList>
    </citation>
    <scope>NUCLEOTIDE SEQUENCE [LARGE SCALE GENOMIC DNA]</scope>
    <source>
        <strain evidence="5 6">CCBAS932</strain>
    </source>
</reference>
<protein>
    <recommendedName>
        <fullName evidence="4">NACHT domain-containing protein</fullName>
    </recommendedName>
</protein>
<evidence type="ECO:0000256" key="1">
    <source>
        <dbReference type="ARBA" id="ARBA00022737"/>
    </source>
</evidence>
<dbReference type="PANTHER" id="PTHR10039">
    <property type="entry name" value="AMELOGENIN"/>
    <property type="match status" value="1"/>
</dbReference>
<dbReference type="OrthoDB" id="448455at2759"/>
<evidence type="ECO:0000256" key="2">
    <source>
        <dbReference type="PROSITE-ProRule" id="PRU00023"/>
    </source>
</evidence>
<feature type="non-terminal residue" evidence="5">
    <location>
        <position position="1012"/>
    </location>
</feature>
<evidence type="ECO:0000256" key="3">
    <source>
        <dbReference type="SAM" id="MobiDB-lite"/>
    </source>
</evidence>
<dbReference type="Pfam" id="PF24883">
    <property type="entry name" value="NPHP3_N"/>
    <property type="match status" value="1"/>
</dbReference>
<keyword evidence="2" id="KW-0040">ANK repeat</keyword>
<dbReference type="PANTHER" id="PTHR10039:SF15">
    <property type="entry name" value="NACHT DOMAIN-CONTAINING PROTEIN"/>
    <property type="match status" value="1"/>
</dbReference>
<organism evidence="5 6">
    <name type="scientific">Morchella conica CCBAS932</name>
    <dbReference type="NCBI Taxonomy" id="1392247"/>
    <lineage>
        <taxon>Eukaryota</taxon>
        <taxon>Fungi</taxon>
        <taxon>Dikarya</taxon>
        <taxon>Ascomycota</taxon>
        <taxon>Pezizomycotina</taxon>
        <taxon>Pezizomycetes</taxon>
        <taxon>Pezizales</taxon>
        <taxon>Morchellaceae</taxon>
        <taxon>Morchella</taxon>
    </lineage>
</organism>
<evidence type="ECO:0000259" key="4">
    <source>
        <dbReference type="PROSITE" id="PS50837"/>
    </source>
</evidence>
<dbReference type="InterPro" id="IPR054471">
    <property type="entry name" value="GPIID_WHD"/>
</dbReference>
<dbReference type="InterPro" id="IPR029058">
    <property type="entry name" value="AB_hydrolase_fold"/>
</dbReference>
<feature type="region of interest" description="Disordered" evidence="3">
    <location>
        <begin position="1"/>
        <end position="58"/>
    </location>
</feature>
<gene>
    <name evidence="5" type="ORF">P167DRAFT_514553</name>
</gene>
<dbReference type="InterPro" id="IPR036770">
    <property type="entry name" value="Ankyrin_rpt-contain_sf"/>
</dbReference>
<dbReference type="Gene3D" id="3.40.50.300">
    <property type="entry name" value="P-loop containing nucleotide triphosphate hydrolases"/>
    <property type="match status" value="1"/>
</dbReference>
<feature type="compositionally biased region" description="Polar residues" evidence="3">
    <location>
        <begin position="1"/>
        <end position="11"/>
    </location>
</feature>
<dbReference type="PROSITE" id="PS50088">
    <property type="entry name" value="ANK_REPEAT"/>
    <property type="match status" value="1"/>
</dbReference>
<feature type="compositionally biased region" description="Polar residues" evidence="3">
    <location>
        <begin position="46"/>
        <end position="56"/>
    </location>
</feature>
<dbReference type="InterPro" id="IPR027417">
    <property type="entry name" value="P-loop_NTPase"/>
</dbReference>
<keyword evidence="1" id="KW-0677">Repeat</keyword>
<name>A0A3N4K785_9PEZI</name>
<dbReference type="PROSITE" id="PS50837">
    <property type="entry name" value="NACHT"/>
    <property type="match status" value="1"/>
</dbReference>
<dbReference type="SUPFAM" id="SSF48403">
    <property type="entry name" value="Ankyrin repeat"/>
    <property type="match status" value="1"/>
</dbReference>
<accession>A0A3N4K785</accession>
<dbReference type="Gene3D" id="1.25.40.20">
    <property type="entry name" value="Ankyrin repeat-containing domain"/>
    <property type="match status" value="1"/>
</dbReference>
<dbReference type="SUPFAM" id="SSF53474">
    <property type="entry name" value="alpha/beta-Hydrolases"/>
    <property type="match status" value="1"/>
</dbReference>
<dbReference type="AlphaFoldDB" id="A0A3N4K785"/>
<feature type="repeat" description="ANK" evidence="2">
    <location>
        <begin position="979"/>
        <end position="1011"/>
    </location>
</feature>
<dbReference type="InterPro" id="IPR056884">
    <property type="entry name" value="NPHP3-like_N"/>
</dbReference>
<sequence length="1012" mass="114578">MADTAQTSSGKRTYEERNSLEPENNTPNLKRVCPPTEPGPSEEGATENQLASSGAAMSTAKPRSKLTCFRISGIPVSWNKDDLVRALRLFDPDFKDALKLSLFPACSGRTLTALLRLDPLTCSDYFRRMESRQEQYELIQGDPDIYLVIDRHFLGLTPLNAAGDDVLVDVVAVTGLAGHAFGSWCSNHTGCMWLQDLLPADLQSIRVMTYGYNSSLTRDTVEQTFVDYRRSFIHALMDARSKVESRPIIFIGHSMGGILILQVLLQAKARLQYRSLFDCTKAISFFATPHQGLYVKQLLEMAHDTGSGSKTEFIKQLNEGSYFLDTQREDISSLWESVSDIEIATFYEIKRTPTVSKGSSGSWARDGEDVQMVNKNSAMLFWPFEHRIPVDCNHRDIVKFSAGVDSTYRSVVNYMTRWVDSLQRLSGRGTETLSQRAKSKAQKILDWFFLEDIAKRHENLSDKRGDGIGTWALSTPEFSRWLGGDSESSSLLWVAGIAGSGKTYFSSLVVDHLFESFKASGSVGVSYIYFDYKERDHQRPIDIMSSVIKQLAGQLPQFPNKLVALYDECTGYQRRPDIKELRSLLLQLAKLFTRSFIVLDALDECDQEDQREALLPLFHQLKTNGFNLLVTSRPHPIDIQDSFRDVPCINYMAQDKDIKVYIDNRIDMMPRAKGLIRGSKIEDQFISNLISAANGVILFISLNVDFLCQQPTRHDILAELSKIRSAGDQETRMDRTYDRIMTSIRAQNPRSVKLAIKILTWLVAARRLLTLQELQDAVAIKLGHNELDKDRVPPPAIILDTCCGLVMIDEISKEVRLTHFTVHQYLLKEGIIADDMHQIIARASLTYLSFDLPLIEYEVVNSYFSTNYEDVMIDSDSYEKCVGSHPLLEYIAISLSYHLTFDELKTLPYIREFLSEPKQTTIYLQVLYQYIWMLKGDIQRSVLWRVHSQIHIATFIGHRAMVEYILLHEATSIESRDHNGNTPLHIAAACGKRAIASLLLEGGANIEAQDVE</sequence>
<dbReference type="SMART" id="SM00248">
    <property type="entry name" value="ANK"/>
    <property type="match status" value="2"/>
</dbReference>